<dbReference type="GO" id="GO:0005789">
    <property type="term" value="C:endoplasmic reticulum membrane"/>
    <property type="evidence" value="ECO:0007669"/>
    <property type="project" value="TreeGrafter"/>
</dbReference>
<dbReference type="PANTHER" id="PTHR43908">
    <property type="entry name" value="AT29763P-RELATED"/>
    <property type="match status" value="1"/>
</dbReference>
<dbReference type="AlphaFoldDB" id="A0A9Q0NH74"/>
<gene>
    <name evidence="2" type="primary">Dnajb14</name>
    <name evidence="2" type="ORF">Bhyg_05143</name>
</gene>
<dbReference type="PRINTS" id="PR00625">
    <property type="entry name" value="JDOMAIN"/>
</dbReference>
<evidence type="ECO:0000313" key="3">
    <source>
        <dbReference type="Proteomes" id="UP001151699"/>
    </source>
</evidence>
<dbReference type="CDD" id="cd06257">
    <property type="entry name" value="DnaJ"/>
    <property type="match status" value="1"/>
</dbReference>
<dbReference type="InterPro" id="IPR001623">
    <property type="entry name" value="DnaJ_domain"/>
</dbReference>
<dbReference type="SUPFAM" id="SSF46565">
    <property type="entry name" value="Chaperone J-domain"/>
    <property type="match status" value="1"/>
</dbReference>
<feature type="domain" description="J" evidence="1">
    <location>
        <begin position="53"/>
        <end position="120"/>
    </location>
</feature>
<dbReference type="EMBL" id="WJQU01000001">
    <property type="protein sequence ID" value="KAJ6649902.1"/>
    <property type="molecule type" value="Genomic_DNA"/>
</dbReference>
<dbReference type="InterPro" id="IPR051100">
    <property type="entry name" value="DnaJ_subfamily_B/C"/>
</dbReference>
<dbReference type="InterPro" id="IPR036869">
    <property type="entry name" value="J_dom_sf"/>
</dbReference>
<dbReference type="Pfam" id="PF00226">
    <property type="entry name" value="DnaJ"/>
    <property type="match status" value="1"/>
</dbReference>
<evidence type="ECO:0000259" key="1">
    <source>
        <dbReference type="PROSITE" id="PS50076"/>
    </source>
</evidence>
<feature type="non-terminal residue" evidence="2">
    <location>
        <position position="1"/>
    </location>
</feature>
<protein>
    <submittedName>
        <fullName evidence="2">DnaJ like subfamily B member 14</fullName>
    </submittedName>
</protein>
<name>A0A9Q0NH74_9DIPT</name>
<organism evidence="2 3">
    <name type="scientific">Pseudolycoriella hygida</name>
    <dbReference type="NCBI Taxonomy" id="35572"/>
    <lineage>
        <taxon>Eukaryota</taxon>
        <taxon>Metazoa</taxon>
        <taxon>Ecdysozoa</taxon>
        <taxon>Arthropoda</taxon>
        <taxon>Hexapoda</taxon>
        <taxon>Insecta</taxon>
        <taxon>Pterygota</taxon>
        <taxon>Neoptera</taxon>
        <taxon>Endopterygota</taxon>
        <taxon>Diptera</taxon>
        <taxon>Nematocera</taxon>
        <taxon>Sciaroidea</taxon>
        <taxon>Sciaridae</taxon>
        <taxon>Pseudolycoriella</taxon>
    </lineage>
</organism>
<dbReference type="GO" id="GO:0030544">
    <property type="term" value="F:Hsp70 protein binding"/>
    <property type="evidence" value="ECO:0007669"/>
    <property type="project" value="TreeGrafter"/>
</dbReference>
<sequence length="137" mass="16152">MAKEAFSQYDVQRARRLLNKAEKLHPSQDAKELLEEAKIYVDQHCRQILRCKNHYDVLEVPKDATTAAIKQAYKRFSLFIHPDKNESSYTDDATEAQRKLCRANEVLTDLSERRIYDSELLKEERHHQPNTNAETYE</sequence>
<dbReference type="Proteomes" id="UP001151699">
    <property type="component" value="Chromosome A"/>
</dbReference>
<evidence type="ECO:0000313" key="2">
    <source>
        <dbReference type="EMBL" id="KAJ6649902.1"/>
    </source>
</evidence>
<comment type="caution">
    <text evidence="2">The sequence shown here is derived from an EMBL/GenBank/DDBJ whole genome shotgun (WGS) entry which is preliminary data.</text>
</comment>
<accession>A0A9Q0NH74</accession>
<dbReference type="GO" id="GO:0071218">
    <property type="term" value="P:cellular response to misfolded protein"/>
    <property type="evidence" value="ECO:0007669"/>
    <property type="project" value="TreeGrafter"/>
</dbReference>
<dbReference type="PANTHER" id="PTHR43908:SF3">
    <property type="entry name" value="AT29763P-RELATED"/>
    <property type="match status" value="1"/>
</dbReference>
<reference evidence="2" key="1">
    <citation type="submission" date="2022-07" db="EMBL/GenBank/DDBJ databases">
        <authorList>
            <person name="Trinca V."/>
            <person name="Uliana J.V.C."/>
            <person name="Torres T.T."/>
            <person name="Ward R.J."/>
            <person name="Monesi N."/>
        </authorList>
    </citation>
    <scope>NUCLEOTIDE SEQUENCE</scope>
    <source>
        <strain evidence="2">HSMRA1968</strain>
        <tissue evidence="2">Whole embryos</tissue>
    </source>
</reference>
<dbReference type="OrthoDB" id="66964at2759"/>
<proteinExistence type="predicted"/>
<dbReference type="SMART" id="SM00271">
    <property type="entry name" value="DnaJ"/>
    <property type="match status" value="1"/>
</dbReference>
<dbReference type="Gene3D" id="1.10.287.110">
    <property type="entry name" value="DnaJ domain"/>
    <property type="match status" value="1"/>
</dbReference>
<dbReference type="PROSITE" id="PS50076">
    <property type="entry name" value="DNAJ_2"/>
    <property type="match status" value="1"/>
</dbReference>
<keyword evidence="3" id="KW-1185">Reference proteome</keyword>